<keyword evidence="7" id="KW-1185">Reference proteome</keyword>
<dbReference type="InterPro" id="IPR002893">
    <property type="entry name" value="Znf_MYND"/>
</dbReference>
<evidence type="ECO:0000313" key="6">
    <source>
        <dbReference type="EMBL" id="TPX12294.1"/>
    </source>
</evidence>
<dbReference type="GO" id="GO:0008270">
    <property type="term" value="F:zinc ion binding"/>
    <property type="evidence" value="ECO:0007669"/>
    <property type="project" value="UniProtKB-KW"/>
</dbReference>
<dbReference type="PROSITE" id="PS50865">
    <property type="entry name" value="ZF_MYND_2"/>
    <property type="match status" value="1"/>
</dbReference>
<dbReference type="EMBL" id="SKBQ01000041">
    <property type="protein sequence ID" value="TPX12294.1"/>
    <property type="molecule type" value="Genomic_DNA"/>
</dbReference>
<evidence type="ECO:0000256" key="1">
    <source>
        <dbReference type="ARBA" id="ARBA00022723"/>
    </source>
</evidence>
<comment type="caution">
    <text evidence="6">The sequence shown here is derived from an EMBL/GenBank/DDBJ whole genome shotgun (WGS) entry which is preliminary data.</text>
</comment>
<dbReference type="SUPFAM" id="SSF144232">
    <property type="entry name" value="HIT/MYND zinc finger-like"/>
    <property type="match status" value="1"/>
</dbReference>
<dbReference type="Pfam" id="PF01753">
    <property type="entry name" value="zf-MYND"/>
    <property type="match status" value="1"/>
</dbReference>
<organism evidence="6 7">
    <name type="scientific">Thyridium curvatum</name>
    <dbReference type="NCBI Taxonomy" id="1093900"/>
    <lineage>
        <taxon>Eukaryota</taxon>
        <taxon>Fungi</taxon>
        <taxon>Dikarya</taxon>
        <taxon>Ascomycota</taxon>
        <taxon>Pezizomycotina</taxon>
        <taxon>Sordariomycetes</taxon>
        <taxon>Sordariomycetidae</taxon>
        <taxon>Thyridiales</taxon>
        <taxon>Thyridiaceae</taxon>
        <taxon>Thyridium</taxon>
    </lineage>
</organism>
<evidence type="ECO:0000256" key="3">
    <source>
        <dbReference type="ARBA" id="ARBA00022833"/>
    </source>
</evidence>
<dbReference type="RefSeq" id="XP_030994005.1">
    <property type="nucleotide sequence ID" value="XM_031141629.1"/>
</dbReference>
<keyword evidence="1" id="KW-0479">Metal-binding</keyword>
<gene>
    <name evidence="6" type="ORF">E0L32_006941</name>
</gene>
<dbReference type="PROSITE" id="PS01360">
    <property type="entry name" value="ZF_MYND_1"/>
    <property type="match status" value="1"/>
</dbReference>
<evidence type="ECO:0000259" key="5">
    <source>
        <dbReference type="PROSITE" id="PS50865"/>
    </source>
</evidence>
<keyword evidence="2 4" id="KW-0863">Zinc-finger</keyword>
<name>A0A507B0P6_9PEZI</name>
<accession>A0A507B0P6</accession>
<feature type="domain" description="MYND-type" evidence="5">
    <location>
        <begin position="15"/>
        <end position="55"/>
    </location>
</feature>
<proteinExistence type="predicted"/>
<evidence type="ECO:0000256" key="4">
    <source>
        <dbReference type="PROSITE-ProRule" id="PRU00134"/>
    </source>
</evidence>
<dbReference type="AlphaFoldDB" id="A0A507B0P6"/>
<evidence type="ECO:0000313" key="7">
    <source>
        <dbReference type="Proteomes" id="UP000319257"/>
    </source>
</evidence>
<dbReference type="Gene3D" id="6.10.140.2220">
    <property type="match status" value="1"/>
</dbReference>
<keyword evidence="3" id="KW-0862">Zinc</keyword>
<dbReference type="OrthoDB" id="437457at2759"/>
<dbReference type="STRING" id="1093900.A0A507B0P6"/>
<dbReference type="Proteomes" id="UP000319257">
    <property type="component" value="Unassembled WGS sequence"/>
</dbReference>
<dbReference type="InParanoid" id="A0A507B0P6"/>
<reference evidence="6 7" key="1">
    <citation type="submission" date="2019-06" db="EMBL/GenBank/DDBJ databases">
        <title>Draft genome sequence of the filamentous fungus Phialemoniopsis curvata isolated from diesel fuel.</title>
        <authorList>
            <person name="Varaljay V.A."/>
            <person name="Lyon W.J."/>
            <person name="Crouch A.L."/>
            <person name="Drake C.E."/>
            <person name="Hollomon J.M."/>
            <person name="Nadeau L.J."/>
            <person name="Nunn H.S."/>
            <person name="Stevenson B.S."/>
            <person name="Bojanowski C.L."/>
            <person name="Crookes-Goodson W.J."/>
        </authorList>
    </citation>
    <scope>NUCLEOTIDE SEQUENCE [LARGE SCALE GENOMIC DNA]</scope>
    <source>
        <strain evidence="6 7">D216</strain>
    </source>
</reference>
<protein>
    <recommendedName>
        <fullName evidence="5">MYND-type domain-containing protein</fullName>
    </recommendedName>
</protein>
<sequence length="409" mass="46112">MAGPEPIPVSVLLTCAACGEVKSEEESIECPQCKDIRYCDSDCQELDKPVHDLLCDTLADFDPHNPPSPTHGRAILFPDNDERPRFVWINRLRNDYWDCDGILGIHTDSHNMTKLEDKTCPAIRIRTQTIYLIYVDSAIKDEYAYDGNASIEALSNLKGVAYDWRGPVLAVRYADHLNMRDFRAIVDHLQSYPKNNALMGESRYGGDVYPGIKLNTAKDMKVFGTPPLQPLSLSQAMVLDQVSSPFALFSELKPQLYWRHAGAIHFDSVNRHGLLVFAETSLPGFGVVGPSEKIKNKFNTLDLSRLQKVWKEGQPWSQSYIIFREGTGSIVRRIEPLHIEALEAFLMEQAQKVARGGYVVRDMLKKELTTEAFTEFWGRYTAARNIGGHISAPFMLQPSPKQCTSCIQL</sequence>
<evidence type="ECO:0000256" key="2">
    <source>
        <dbReference type="ARBA" id="ARBA00022771"/>
    </source>
</evidence>
<dbReference type="GeneID" id="41974388"/>